<protein>
    <submittedName>
        <fullName evidence="9">Potassium transporter TrkG</fullName>
    </submittedName>
</protein>
<sequence length="446" mass="46583">MRTVLHPARAVALGFLAGIVVGTLVLMLPAARSGPDGAPVLVAFFTAVSAVCVTGMAVVDTGTYWSGFGQGMIMLLFQCGGFGMMTAATLLGLLVNGSLRLRTKLMTQMETRTLGLGDVAAVARLVLVVTFASELIIAAVLTLRLRYGYDLPWGEAAWSGAFHAVSAFTNAGFSIHADSMVRYAGDALVLLPMMLAIVVGGVGFPVLHDIRNRWRWGVHGRRHWSLHTKLTLAGTALLLVGGMVAILLAEWHNARTLGGLSVPDKLLGASFMSVAARTAGFNAVDIGALTQESLALHYFLMFIGGGSAGTAGGVKVGTVAILVLLVLAEVRGHSDTEAFGRRIGAAAQRQAITVVVMGSAVVVAGTMVLLAVTDFPTDQIIFEVISAFGSAGLSTGITPQLPASGQLLLTLLMYLGRVGTITLAASLVLGGRRMPYRYAEEHPIVG</sequence>
<feature type="transmembrane region" description="Helical" evidence="8">
    <location>
        <begin position="351"/>
        <end position="372"/>
    </location>
</feature>
<evidence type="ECO:0000256" key="7">
    <source>
        <dbReference type="ARBA" id="ARBA00023136"/>
    </source>
</evidence>
<dbReference type="EMBL" id="CP140152">
    <property type="protein sequence ID" value="WQH02573.1"/>
    <property type="molecule type" value="Genomic_DNA"/>
</dbReference>
<dbReference type="PANTHER" id="PTHR32024">
    <property type="entry name" value="TRK SYSTEM POTASSIUM UPTAKE PROTEIN TRKG-RELATED"/>
    <property type="match status" value="1"/>
</dbReference>
<keyword evidence="6" id="KW-0406">Ion transport</keyword>
<dbReference type="Proteomes" id="UP001326110">
    <property type="component" value="Chromosome"/>
</dbReference>
<feature type="transmembrane region" description="Helical" evidence="8">
    <location>
        <begin position="298"/>
        <end position="330"/>
    </location>
</feature>
<dbReference type="GeneID" id="43161909"/>
<keyword evidence="5 8" id="KW-1133">Transmembrane helix</keyword>
<keyword evidence="4 8" id="KW-0812">Transmembrane</keyword>
<feature type="transmembrane region" description="Helical" evidence="8">
    <location>
        <begin position="71"/>
        <end position="95"/>
    </location>
</feature>
<proteinExistence type="predicted"/>
<organism evidence="9 10">
    <name type="scientific">Duganella zoogloeoides</name>
    <dbReference type="NCBI Taxonomy" id="75659"/>
    <lineage>
        <taxon>Bacteria</taxon>
        <taxon>Pseudomonadati</taxon>
        <taxon>Pseudomonadota</taxon>
        <taxon>Betaproteobacteria</taxon>
        <taxon>Burkholderiales</taxon>
        <taxon>Oxalobacteraceae</taxon>
        <taxon>Telluria group</taxon>
        <taxon>Duganella</taxon>
    </lineage>
</organism>
<keyword evidence="2" id="KW-0813">Transport</keyword>
<dbReference type="Pfam" id="PF02386">
    <property type="entry name" value="TrkH"/>
    <property type="match status" value="1"/>
</dbReference>
<feature type="transmembrane region" description="Helical" evidence="8">
    <location>
        <begin position="187"/>
        <end position="207"/>
    </location>
</feature>
<feature type="transmembrane region" description="Helical" evidence="8">
    <location>
        <begin position="228"/>
        <end position="249"/>
    </location>
</feature>
<keyword evidence="3" id="KW-1003">Cell membrane</keyword>
<keyword evidence="7 8" id="KW-0472">Membrane</keyword>
<feature type="transmembrane region" description="Helical" evidence="8">
    <location>
        <begin position="116"/>
        <end position="143"/>
    </location>
</feature>
<gene>
    <name evidence="9" type="ORF">SR858_15975</name>
</gene>
<keyword evidence="10" id="KW-1185">Reference proteome</keyword>
<feature type="transmembrane region" description="Helical" evidence="8">
    <location>
        <begin position="407"/>
        <end position="429"/>
    </location>
</feature>
<evidence type="ECO:0000256" key="4">
    <source>
        <dbReference type="ARBA" id="ARBA00022692"/>
    </source>
</evidence>
<accession>A0ABZ0XSP2</accession>
<evidence type="ECO:0000256" key="1">
    <source>
        <dbReference type="ARBA" id="ARBA00004651"/>
    </source>
</evidence>
<dbReference type="RefSeq" id="WP_026636941.1">
    <property type="nucleotide sequence ID" value="NZ_CP140152.1"/>
</dbReference>
<evidence type="ECO:0000313" key="9">
    <source>
        <dbReference type="EMBL" id="WQH02573.1"/>
    </source>
</evidence>
<name>A0ABZ0XSP2_9BURK</name>
<evidence type="ECO:0000256" key="3">
    <source>
        <dbReference type="ARBA" id="ARBA00022475"/>
    </source>
</evidence>
<evidence type="ECO:0000256" key="2">
    <source>
        <dbReference type="ARBA" id="ARBA00022448"/>
    </source>
</evidence>
<dbReference type="InterPro" id="IPR003445">
    <property type="entry name" value="Cat_transpt"/>
</dbReference>
<dbReference type="PANTHER" id="PTHR32024:SF1">
    <property type="entry name" value="KTR SYSTEM POTASSIUM UPTAKE PROTEIN B"/>
    <property type="match status" value="1"/>
</dbReference>
<comment type="subcellular location">
    <subcellularLocation>
        <location evidence="1">Cell membrane</location>
        <topology evidence="1">Multi-pass membrane protein</topology>
    </subcellularLocation>
</comment>
<feature type="transmembrane region" description="Helical" evidence="8">
    <location>
        <begin position="40"/>
        <end position="59"/>
    </location>
</feature>
<evidence type="ECO:0000256" key="8">
    <source>
        <dbReference type="SAM" id="Phobius"/>
    </source>
</evidence>
<reference evidence="9 10" key="1">
    <citation type="submission" date="2023-11" db="EMBL/GenBank/DDBJ databases">
        <title>MicrobeMod: A computational toolkit for identifying prokaryotic methylation and restriction-modification with nanopore sequencing.</title>
        <authorList>
            <person name="Crits-Christoph A."/>
            <person name="Kang S.C."/>
            <person name="Lee H."/>
            <person name="Ostrov N."/>
        </authorList>
    </citation>
    <scope>NUCLEOTIDE SEQUENCE [LARGE SCALE GENOMIC DNA]</scope>
    <source>
        <strain evidence="9 10">ATCC 25935</strain>
    </source>
</reference>
<evidence type="ECO:0000256" key="5">
    <source>
        <dbReference type="ARBA" id="ARBA00022989"/>
    </source>
</evidence>
<evidence type="ECO:0000256" key="6">
    <source>
        <dbReference type="ARBA" id="ARBA00023065"/>
    </source>
</evidence>
<evidence type="ECO:0000313" key="10">
    <source>
        <dbReference type="Proteomes" id="UP001326110"/>
    </source>
</evidence>
<feature type="transmembrane region" description="Helical" evidence="8">
    <location>
        <begin position="6"/>
        <end position="28"/>
    </location>
</feature>